<name>A0A4R4YCG1_9PSEU</name>
<dbReference type="OrthoDB" id="7466225at2"/>
<keyword evidence="5" id="KW-1185">Reference proteome</keyword>
<comment type="caution">
    <text evidence="4">The sequence shown here is derived from an EMBL/GenBank/DDBJ whole genome shotgun (WGS) entry which is preliminary data.</text>
</comment>
<feature type="compositionally biased region" description="Basic residues" evidence="3">
    <location>
        <begin position="26"/>
        <end position="39"/>
    </location>
</feature>
<feature type="region of interest" description="Disordered" evidence="3">
    <location>
        <begin position="1"/>
        <end position="114"/>
    </location>
</feature>
<dbReference type="SUPFAM" id="SSF142338">
    <property type="entry name" value="CofD-like"/>
    <property type="match status" value="1"/>
</dbReference>
<dbReference type="InterPro" id="IPR002882">
    <property type="entry name" value="CofD"/>
</dbReference>
<gene>
    <name evidence="4" type="ORF">E1288_30220</name>
</gene>
<organism evidence="4 5">
    <name type="scientific">Saccharopolyspora elongata</name>
    <dbReference type="NCBI Taxonomy" id="2530387"/>
    <lineage>
        <taxon>Bacteria</taxon>
        <taxon>Bacillati</taxon>
        <taxon>Actinomycetota</taxon>
        <taxon>Actinomycetes</taxon>
        <taxon>Pseudonocardiales</taxon>
        <taxon>Pseudonocardiaceae</taxon>
        <taxon>Saccharopolyspora</taxon>
    </lineage>
</organism>
<dbReference type="EC" id="2.7.8.28" evidence="4"/>
<evidence type="ECO:0000256" key="3">
    <source>
        <dbReference type="SAM" id="MobiDB-lite"/>
    </source>
</evidence>
<dbReference type="GO" id="GO:0043743">
    <property type="term" value="F:LPPG:FO 2-phospho-L-lactate transferase activity"/>
    <property type="evidence" value="ECO:0007669"/>
    <property type="project" value="UniProtKB-EC"/>
</dbReference>
<dbReference type="PANTHER" id="PTHR43007:SF1">
    <property type="entry name" value="2-PHOSPHO-L-LACTATE TRANSFERASE"/>
    <property type="match status" value="1"/>
</dbReference>
<evidence type="ECO:0000313" key="4">
    <source>
        <dbReference type="EMBL" id="TDD42206.1"/>
    </source>
</evidence>
<feature type="compositionally biased region" description="Basic and acidic residues" evidence="3">
    <location>
        <begin position="65"/>
        <end position="78"/>
    </location>
</feature>
<dbReference type="NCBIfam" id="TIGR01819">
    <property type="entry name" value="F420_cofD"/>
    <property type="match status" value="1"/>
</dbReference>
<proteinExistence type="inferred from homology"/>
<reference evidence="4 5" key="1">
    <citation type="submission" date="2019-03" db="EMBL/GenBank/DDBJ databases">
        <title>Draft genome sequences of novel Actinobacteria.</title>
        <authorList>
            <person name="Sahin N."/>
            <person name="Ay H."/>
            <person name="Saygin H."/>
        </authorList>
    </citation>
    <scope>NUCLEOTIDE SEQUENCE [LARGE SCALE GENOMIC DNA]</scope>
    <source>
        <strain evidence="4 5">7K502</strain>
    </source>
</reference>
<accession>A0A4R4YCG1</accession>
<sequence>MSGRRHRRHPPPEFHLGRANVTGSVHRLRNRSPLRRPTRLRPDRGRARGPPRHAAQVRGVRRAHPGRDGRRNLQHADPEVPQARLLRDEDQGVLRAARRAQGTAGRQGQRHPRVLHRQRAARAAGDAGVVDLITLLGGGIGAARLWCGIAEIAEEPLTFVVNTGDDLWLHGLRICPDLDTVLYALSGRQDTERGWGMADETFRCMSELGGLGEQTWFQLGDRDLATHLLRTGMLKSGRTLSEATSRLAAGMGVRHRVLPMTDAEVTTFVRVATGETMHYQEFLVPRGARDTVEAANYRGIADARPAAGVLEAIERSRLVILGPSNPVASVGPVLALPGVRDALRTTAAQVIAVTPAVSGVPITDPGEAGRARSRAALLAQRGLRHSAAGVASMYRDICDLFVVDEADAGETVEITAMGIRTATMPTLVNTPQDGVSLARQVLEISADAGALAVT</sequence>
<dbReference type="InterPro" id="IPR038136">
    <property type="entry name" value="CofD-like_dom_sf"/>
</dbReference>
<dbReference type="Gene3D" id="1.10.8.240">
    <property type="entry name" value="CofD-like domain"/>
    <property type="match status" value="1"/>
</dbReference>
<dbReference type="Pfam" id="PF01933">
    <property type="entry name" value="CofD"/>
    <property type="match status" value="1"/>
</dbReference>
<dbReference type="Proteomes" id="UP000294947">
    <property type="component" value="Unassembled WGS sequence"/>
</dbReference>
<keyword evidence="1 4" id="KW-0808">Transferase</keyword>
<evidence type="ECO:0000256" key="1">
    <source>
        <dbReference type="ARBA" id="ARBA00022679"/>
    </source>
</evidence>
<keyword evidence="2" id="KW-0460">Magnesium</keyword>
<dbReference type="EMBL" id="SMKW01000050">
    <property type="protein sequence ID" value="TDD42206.1"/>
    <property type="molecule type" value="Genomic_DNA"/>
</dbReference>
<dbReference type="Gene3D" id="3.40.50.10680">
    <property type="entry name" value="CofD-like domains"/>
    <property type="match status" value="1"/>
</dbReference>
<evidence type="ECO:0000256" key="2">
    <source>
        <dbReference type="ARBA" id="ARBA00022842"/>
    </source>
</evidence>
<dbReference type="PANTHER" id="PTHR43007">
    <property type="entry name" value="2-PHOSPHO-L-LACTATE TRANSFERASE"/>
    <property type="match status" value="1"/>
</dbReference>
<evidence type="ECO:0000313" key="5">
    <source>
        <dbReference type="Proteomes" id="UP000294947"/>
    </source>
</evidence>
<dbReference type="AlphaFoldDB" id="A0A4R4YCG1"/>
<dbReference type="InterPro" id="IPR010115">
    <property type="entry name" value="FbiA/CofD"/>
</dbReference>
<dbReference type="GO" id="GO:0000287">
    <property type="term" value="F:magnesium ion binding"/>
    <property type="evidence" value="ECO:0007669"/>
    <property type="project" value="InterPro"/>
</dbReference>
<dbReference type="CDD" id="cd07186">
    <property type="entry name" value="CofD_like"/>
    <property type="match status" value="1"/>
</dbReference>
<protein>
    <submittedName>
        <fullName evidence="4">2-phospho-L-lactate transferase</fullName>
        <ecNumber evidence="4">2.7.8.28</ecNumber>
    </submittedName>
</protein>
<dbReference type="HAMAP" id="MF_01257">
    <property type="entry name" value="CofD"/>
    <property type="match status" value="1"/>
</dbReference>